<name>A0ABU6WR47_9FABA</name>
<dbReference type="Proteomes" id="UP001341840">
    <property type="component" value="Unassembled WGS sequence"/>
</dbReference>
<gene>
    <name evidence="1" type="ORF">PIB30_085322</name>
</gene>
<sequence length="543" mass="60375">MVLTKDAWQSSESGYETHSHSIEYPFSLGRSRILGRMDNISNSMDDSQAPNEEECVVPTQAYSPVSVIPNEERIDNLNLELTIDVPVGTFMGGETQYVTFNAFDQALLRRLVDIVEKLEVQGALNEARMSTLLTGLNEERMSSLAAATEYSKATIQDIKRLLTGPDVMPQRPRTFHTSPKGVQGVLGTGAYTHMIPQSEKGKGVVEGTGASSLDLFVPNSPGAGDDVFIDESRSTPRPKHSAPAGSTLPIGSILNWAFGLPKYSTGRTGAMETPFPHSNDMVQGHKPCISHVDKVTQLCEVYSSSPTCPRPAKIPKIEPQELGGCPSQPTVPGEWHNLNSPSTVVTAPVRPRAFRPVPQEWRREHIVRRLDSPFFLIPLVFIPICEPPHSWYMMVVDVKEPKVYCLDTCKTPYSTPMRELNMRAIMVVLSQIFSMEGNLNSFNHCSLDPTTWGSIEYPSNVPNMPDQDQWYMICINEIAVWCLSWLQQCVGNFSVSKLSSKLHQGNVRMKTATSIFLNETNQNKKLVDLKSEQVWETIVKSTS</sequence>
<evidence type="ECO:0000313" key="2">
    <source>
        <dbReference type="Proteomes" id="UP001341840"/>
    </source>
</evidence>
<comment type="caution">
    <text evidence="1">The sequence shown here is derived from an EMBL/GenBank/DDBJ whole genome shotgun (WGS) entry which is preliminary data.</text>
</comment>
<accession>A0ABU6WR47</accession>
<evidence type="ECO:0008006" key="3">
    <source>
        <dbReference type="Google" id="ProtNLM"/>
    </source>
</evidence>
<organism evidence="1 2">
    <name type="scientific">Stylosanthes scabra</name>
    <dbReference type="NCBI Taxonomy" id="79078"/>
    <lineage>
        <taxon>Eukaryota</taxon>
        <taxon>Viridiplantae</taxon>
        <taxon>Streptophyta</taxon>
        <taxon>Embryophyta</taxon>
        <taxon>Tracheophyta</taxon>
        <taxon>Spermatophyta</taxon>
        <taxon>Magnoliopsida</taxon>
        <taxon>eudicotyledons</taxon>
        <taxon>Gunneridae</taxon>
        <taxon>Pentapetalae</taxon>
        <taxon>rosids</taxon>
        <taxon>fabids</taxon>
        <taxon>Fabales</taxon>
        <taxon>Fabaceae</taxon>
        <taxon>Papilionoideae</taxon>
        <taxon>50 kb inversion clade</taxon>
        <taxon>dalbergioids sensu lato</taxon>
        <taxon>Dalbergieae</taxon>
        <taxon>Pterocarpus clade</taxon>
        <taxon>Stylosanthes</taxon>
    </lineage>
</organism>
<evidence type="ECO:0000313" key="1">
    <source>
        <dbReference type="EMBL" id="MED6188372.1"/>
    </source>
</evidence>
<dbReference type="EMBL" id="JASCZI010182661">
    <property type="protein sequence ID" value="MED6188372.1"/>
    <property type="molecule type" value="Genomic_DNA"/>
</dbReference>
<protein>
    <recommendedName>
        <fullName evidence="3">Ubiquitin-like protease family profile domain-containing protein</fullName>
    </recommendedName>
</protein>
<dbReference type="Gene3D" id="3.40.395.10">
    <property type="entry name" value="Adenoviral Proteinase, Chain A"/>
    <property type="match status" value="1"/>
</dbReference>
<keyword evidence="2" id="KW-1185">Reference proteome</keyword>
<reference evidence="1 2" key="1">
    <citation type="journal article" date="2023" name="Plants (Basel)">
        <title>Bridging the Gap: Combining Genomics and Transcriptomics Approaches to Understand Stylosanthes scabra, an Orphan Legume from the Brazilian Caatinga.</title>
        <authorList>
            <person name="Ferreira-Neto J.R.C."/>
            <person name="da Silva M.D."/>
            <person name="Binneck E."/>
            <person name="de Melo N.F."/>
            <person name="da Silva R.H."/>
            <person name="de Melo A.L.T.M."/>
            <person name="Pandolfi V."/>
            <person name="Bustamante F.O."/>
            <person name="Brasileiro-Vidal A.C."/>
            <person name="Benko-Iseppon A.M."/>
        </authorList>
    </citation>
    <scope>NUCLEOTIDE SEQUENCE [LARGE SCALE GENOMIC DNA]</scope>
    <source>
        <tissue evidence="1">Leaves</tissue>
    </source>
</reference>
<proteinExistence type="predicted"/>